<evidence type="ECO:0000313" key="16">
    <source>
        <dbReference type="Proteomes" id="UP000053268"/>
    </source>
</evidence>
<dbReference type="GO" id="GO:0004588">
    <property type="term" value="F:orotate phosphoribosyltransferase activity"/>
    <property type="evidence" value="ECO:0007669"/>
    <property type="project" value="UniProtKB-EC"/>
</dbReference>
<evidence type="ECO:0000259" key="14">
    <source>
        <dbReference type="Pfam" id="PF00156"/>
    </source>
</evidence>
<dbReference type="UniPathway" id="UPA00070">
    <property type="reaction ID" value="UER00119"/>
</dbReference>
<comment type="pathway">
    <text evidence="2">Pyrimidine metabolism; UMP biosynthesis via de novo pathway; UMP from orotate: step 1/2.</text>
</comment>
<dbReference type="InterPro" id="IPR029057">
    <property type="entry name" value="PRTase-like"/>
</dbReference>
<dbReference type="SUPFAM" id="SSF53271">
    <property type="entry name" value="PRTase-like"/>
    <property type="match status" value="1"/>
</dbReference>
<dbReference type="GO" id="GO:0004590">
    <property type="term" value="F:orotidine-5'-phosphate decarboxylase activity"/>
    <property type="evidence" value="ECO:0007669"/>
    <property type="project" value="UniProtKB-EC"/>
</dbReference>
<dbReference type="AlphaFoldDB" id="A0A194QBV5"/>
<organism evidence="15 16">
    <name type="scientific">Papilio xuthus</name>
    <name type="common">Asian swallowtail butterfly</name>
    <dbReference type="NCBI Taxonomy" id="66420"/>
    <lineage>
        <taxon>Eukaryota</taxon>
        <taxon>Metazoa</taxon>
        <taxon>Ecdysozoa</taxon>
        <taxon>Arthropoda</taxon>
        <taxon>Hexapoda</taxon>
        <taxon>Insecta</taxon>
        <taxon>Pterygota</taxon>
        <taxon>Neoptera</taxon>
        <taxon>Endopterygota</taxon>
        <taxon>Lepidoptera</taxon>
        <taxon>Glossata</taxon>
        <taxon>Ditrysia</taxon>
        <taxon>Papilionoidea</taxon>
        <taxon>Papilionidae</taxon>
        <taxon>Papilioninae</taxon>
        <taxon>Papilio</taxon>
    </lineage>
</organism>
<keyword evidence="12" id="KW-0456">Lyase</keyword>
<dbReference type="NCBIfam" id="TIGR00336">
    <property type="entry name" value="pyrE"/>
    <property type="match status" value="1"/>
</dbReference>
<evidence type="ECO:0000313" key="15">
    <source>
        <dbReference type="EMBL" id="KPJ03038.1"/>
    </source>
</evidence>
<dbReference type="InterPro" id="IPR004467">
    <property type="entry name" value="Or_phspho_trans_dom"/>
</dbReference>
<dbReference type="PANTHER" id="PTHR19278">
    <property type="entry name" value="OROTATE PHOSPHORIBOSYLTRANSFERASE"/>
    <property type="match status" value="1"/>
</dbReference>
<sequence length="278" mass="31601">MMPQERQRNGMKRNDQLCTERERTIRTGNARMYYFCLHAIWRVSLYTKQRPIQLAGERYLWKYWTDFDRVLTMTGESLEELAVRLFDAGAVRLGDIEAKLGRRTPIYFDLRVIVSHPKLMMAICRQLQTLANEIPHDILCGIPYAALPFAAVMSVNTNTPMIMMRKETKLYATKKILEGVFEKDQKCLIIEDVVTSGGTISEAAKTIRAEGLQVAHAVVVLEREQGGANVLKANGVHVKSLYTMTNLVKILRNAGRISDETAEIVSDHIKECQFGYSV</sequence>
<dbReference type="Gene3D" id="3.40.50.2020">
    <property type="match status" value="1"/>
</dbReference>
<evidence type="ECO:0000256" key="5">
    <source>
        <dbReference type="ARBA" id="ARBA00011971"/>
    </source>
</evidence>
<dbReference type="EMBL" id="KQ459193">
    <property type="protein sequence ID" value="KPJ03038.1"/>
    <property type="molecule type" value="Genomic_DNA"/>
</dbReference>
<keyword evidence="11" id="KW-0665">Pyrimidine biosynthesis</keyword>
<name>A0A194QBV5_PAPXU</name>
<keyword evidence="16" id="KW-1185">Reference proteome</keyword>
<dbReference type="CDD" id="cd06223">
    <property type="entry name" value="PRTases_typeI"/>
    <property type="match status" value="1"/>
</dbReference>
<reference evidence="15 16" key="1">
    <citation type="journal article" date="2015" name="Nat. Commun.">
        <title>Outbred genome sequencing and CRISPR/Cas9 gene editing in butterflies.</title>
        <authorList>
            <person name="Li X."/>
            <person name="Fan D."/>
            <person name="Zhang W."/>
            <person name="Liu G."/>
            <person name="Zhang L."/>
            <person name="Zhao L."/>
            <person name="Fang X."/>
            <person name="Chen L."/>
            <person name="Dong Y."/>
            <person name="Chen Y."/>
            <person name="Ding Y."/>
            <person name="Zhao R."/>
            <person name="Feng M."/>
            <person name="Zhu Y."/>
            <person name="Feng Y."/>
            <person name="Jiang X."/>
            <person name="Zhu D."/>
            <person name="Xiang H."/>
            <person name="Feng X."/>
            <person name="Li S."/>
            <person name="Wang J."/>
            <person name="Zhang G."/>
            <person name="Kronforst M.R."/>
            <person name="Wang W."/>
        </authorList>
    </citation>
    <scope>NUCLEOTIDE SEQUENCE [LARGE SCALE GENOMIC DNA]</scope>
    <source>
        <strain evidence="15">Ya'a_city_454_Px</strain>
        <tissue evidence="15">Whole body</tissue>
    </source>
</reference>
<comment type="similarity">
    <text evidence="3">In the N-terminal section; belongs to the purine/pyrimidine phosphoribosyltransferase family.</text>
</comment>
<keyword evidence="13" id="KW-0511">Multifunctional enzyme</keyword>
<keyword evidence="9" id="KW-0808">Transferase</keyword>
<proteinExistence type="inferred from homology"/>
<accession>A0A194QBV5</accession>
<dbReference type="EC" id="4.1.1.23" evidence="6"/>
<dbReference type="FunFam" id="3.40.50.2020:FF:000025">
    <property type="entry name" value="Uridine monophosphate synthetase"/>
    <property type="match status" value="1"/>
</dbReference>
<evidence type="ECO:0000256" key="9">
    <source>
        <dbReference type="ARBA" id="ARBA00022679"/>
    </source>
</evidence>
<dbReference type="PANTHER" id="PTHR19278:SF9">
    <property type="entry name" value="URIDINE 5'-MONOPHOSPHATE SYNTHASE"/>
    <property type="match status" value="1"/>
</dbReference>
<dbReference type="HAMAP" id="MF_01208">
    <property type="entry name" value="PyrE"/>
    <property type="match status" value="1"/>
</dbReference>
<feature type="domain" description="Phosphoribosyltransferase" evidence="14">
    <location>
        <begin position="116"/>
        <end position="230"/>
    </location>
</feature>
<dbReference type="InterPro" id="IPR023031">
    <property type="entry name" value="OPRT"/>
</dbReference>
<evidence type="ECO:0000256" key="1">
    <source>
        <dbReference type="ARBA" id="ARBA00004861"/>
    </source>
</evidence>
<dbReference type="EC" id="2.4.2.10" evidence="5"/>
<dbReference type="Pfam" id="PF00156">
    <property type="entry name" value="Pribosyltran"/>
    <property type="match status" value="1"/>
</dbReference>
<gene>
    <name evidence="15" type="ORF">RR46_06196</name>
</gene>
<evidence type="ECO:0000256" key="6">
    <source>
        <dbReference type="ARBA" id="ARBA00012321"/>
    </source>
</evidence>
<evidence type="ECO:0000256" key="10">
    <source>
        <dbReference type="ARBA" id="ARBA00022793"/>
    </source>
</evidence>
<dbReference type="InterPro" id="IPR000836">
    <property type="entry name" value="PRTase_dom"/>
</dbReference>
<comment type="similarity">
    <text evidence="4">In the C-terminal section; belongs to the OMP decarboxylase family.</text>
</comment>
<dbReference type="GO" id="GO:0019856">
    <property type="term" value="P:pyrimidine nucleobase biosynthetic process"/>
    <property type="evidence" value="ECO:0007669"/>
    <property type="project" value="TreeGrafter"/>
</dbReference>
<keyword evidence="10" id="KW-0210">Decarboxylase</keyword>
<protein>
    <recommendedName>
        <fullName evidence="7">Uridine 5'-monophosphate synthase</fullName>
        <ecNumber evidence="5">2.4.2.10</ecNumber>
        <ecNumber evidence="6">4.1.1.23</ecNumber>
    </recommendedName>
</protein>
<evidence type="ECO:0000256" key="2">
    <source>
        <dbReference type="ARBA" id="ARBA00004889"/>
    </source>
</evidence>
<dbReference type="GO" id="GO:0044205">
    <property type="term" value="P:'de novo' UMP biosynthetic process"/>
    <property type="evidence" value="ECO:0007669"/>
    <property type="project" value="UniProtKB-UniPathway"/>
</dbReference>
<comment type="pathway">
    <text evidence="1">Pyrimidine metabolism; UMP biosynthesis via de novo pathway; UMP from orotate: step 2/2.</text>
</comment>
<evidence type="ECO:0000256" key="3">
    <source>
        <dbReference type="ARBA" id="ARBA00006221"/>
    </source>
</evidence>
<evidence type="ECO:0000256" key="12">
    <source>
        <dbReference type="ARBA" id="ARBA00023239"/>
    </source>
</evidence>
<evidence type="ECO:0000256" key="13">
    <source>
        <dbReference type="ARBA" id="ARBA00023268"/>
    </source>
</evidence>
<evidence type="ECO:0000256" key="8">
    <source>
        <dbReference type="ARBA" id="ARBA00022676"/>
    </source>
</evidence>
<evidence type="ECO:0000256" key="11">
    <source>
        <dbReference type="ARBA" id="ARBA00022975"/>
    </source>
</evidence>
<keyword evidence="8" id="KW-0328">Glycosyltransferase</keyword>
<dbReference type="Proteomes" id="UP000053268">
    <property type="component" value="Unassembled WGS sequence"/>
</dbReference>
<evidence type="ECO:0000256" key="4">
    <source>
        <dbReference type="ARBA" id="ARBA00009769"/>
    </source>
</evidence>
<evidence type="ECO:0000256" key="7">
    <source>
        <dbReference type="ARBA" id="ARBA00015047"/>
    </source>
</evidence>
<dbReference type="STRING" id="66420.A0A194QBV5"/>